<dbReference type="WBParaSite" id="PDA_v2.g13465.t1">
    <property type="protein sequence ID" value="PDA_v2.g13465.t1"/>
    <property type="gene ID" value="PDA_v2.g13465"/>
</dbReference>
<proteinExistence type="inferred from homology"/>
<keyword evidence="5" id="KW-0812">Transmembrane</keyword>
<keyword evidence="2" id="KW-0719">Serine esterase</keyword>
<feature type="domain" description="Carboxylesterase type B" evidence="6">
    <location>
        <begin position="2"/>
        <end position="363"/>
    </location>
</feature>
<dbReference type="AlphaFoldDB" id="A0A914P6A8"/>
<dbReference type="Pfam" id="PF00135">
    <property type="entry name" value="COesterase"/>
    <property type="match status" value="1"/>
</dbReference>
<accession>A0A914P6A8</accession>
<evidence type="ECO:0000256" key="5">
    <source>
        <dbReference type="SAM" id="Phobius"/>
    </source>
</evidence>
<keyword evidence="5" id="KW-0472">Membrane</keyword>
<keyword evidence="5" id="KW-1133">Transmembrane helix</keyword>
<evidence type="ECO:0000259" key="6">
    <source>
        <dbReference type="Pfam" id="PF00135"/>
    </source>
</evidence>
<keyword evidence="3 4" id="KW-0378">Hydrolase</keyword>
<organism evidence="7 8">
    <name type="scientific">Panagrolaimus davidi</name>
    <dbReference type="NCBI Taxonomy" id="227884"/>
    <lineage>
        <taxon>Eukaryota</taxon>
        <taxon>Metazoa</taxon>
        <taxon>Ecdysozoa</taxon>
        <taxon>Nematoda</taxon>
        <taxon>Chromadorea</taxon>
        <taxon>Rhabditida</taxon>
        <taxon>Tylenchina</taxon>
        <taxon>Panagrolaimomorpha</taxon>
        <taxon>Panagrolaimoidea</taxon>
        <taxon>Panagrolaimidae</taxon>
        <taxon>Panagrolaimus</taxon>
    </lineage>
</organism>
<dbReference type="PANTHER" id="PTHR43903">
    <property type="entry name" value="NEUROLIGIN"/>
    <property type="match status" value="1"/>
</dbReference>
<comment type="similarity">
    <text evidence="1 4">Belongs to the type-B carboxylesterase/lipase family.</text>
</comment>
<dbReference type="InterPro" id="IPR051093">
    <property type="entry name" value="Neuroligin/BSAL"/>
</dbReference>
<dbReference type="InterPro" id="IPR019826">
    <property type="entry name" value="Carboxylesterase_B_AS"/>
</dbReference>
<evidence type="ECO:0000256" key="2">
    <source>
        <dbReference type="ARBA" id="ARBA00022487"/>
    </source>
</evidence>
<evidence type="ECO:0000256" key="3">
    <source>
        <dbReference type="ARBA" id="ARBA00022801"/>
    </source>
</evidence>
<dbReference type="SUPFAM" id="SSF53474">
    <property type="entry name" value="alpha/beta-Hydrolases"/>
    <property type="match status" value="1"/>
</dbReference>
<dbReference type="PROSITE" id="PS00122">
    <property type="entry name" value="CARBOXYLESTERASE_B_1"/>
    <property type="match status" value="1"/>
</dbReference>
<dbReference type="Gene3D" id="3.40.50.1820">
    <property type="entry name" value="alpha/beta hydrolase"/>
    <property type="match status" value="1"/>
</dbReference>
<evidence type="ECO:0000256" key="4">
    <source>
        <dbReference type="RuleBase" id="RU361235"/>
    </source>
</evidence>
<dbReference type="EC" id="3.1.1.-" evidence="4"/>
<keyword evidence="7" id="KW-1185">Reference proteome</keyword>
<protein>
    <recommendedName>
        <fullName evidence="4">Carboxylic ester hydrolase</fullName>
        <ecNumber evidence="4">3.1.1.-</ecNumber>
    </recommendedName>
</protein>
<evidence type="ECO:0000313" key="8">
    <source>
        <dbReference type="WBParaSite" id="PDA_v2.g13465.t1"/>
    </source>
</evidence>
<name>A0A914P6A8_9BILA</name>
<dbReference type="GO" id="GO:0052689">
    <property type="term" value="F:carboxylic ester hydrolase activity"/>
    <property type="evidence" value="ECO:0007669"/>
    <property type="project" value="UniProtKB-KW"/>
</dbReference>
<evidence type="ECO:0000313" key="7">
    <source>
        <dbReference type="Proteomes" id="UP000887578"/>
    </source>
</evidence>
<sequence>MNPALHDIVHALEWIQSEIHVFGGNKNKITVMGHSGGAAITDYLSISSYAQKLFHQSVMMSRSGGNVVNIVPDRNQGASRRLANRVGCTSMGLKDEGWDNVETVEGILSCLRNKSALELSAQQPLGEPEGLFFGGPALDYGEYALLPSIYPVLDKQRRNMPVLTGTVSKEWWDSRDTVINALEVDQNKLRYWCNRSIKTRGYNASESTVLMCMNEYNTTSKSIYLWDDISIYVPEIELANSIAAQSDAVYLYQFEYEDFGDAYFAGVGLPQPPKEAFPGHAYELIYLIGQHLGNFTAKDYQIKYLYSQIFVDFINHGTPATKNRKWDRYNPKDKNYFVIDFPDPTLESPGMKNDYHKEAYEFWHKIVPNYAGERHIPLSEEDSKTIINGIKELEDPELQKYESYTTVIPEVNSPYMKNVNWELMFWIAVGLAILLTIALCCIFVFAQRKRRTYETL</sequence>
<evidence type="ECO:0000256" key="1">
    <source>
        <dbReference type="ARBA" id="ARBA00005964"/>
    </source>
</evidence>
<reference evidence="8" key="1">
    <citation type="submission" date="2022-11" db="UniProtKB">
        <authorList>
            <consortium name="WormBaseParasite"/>
        </authorList>
    </citation>
    <scope>IDENTIFICATION</scope>
</reference>
<dbReference type="InterPro" id="IPR002018">
    <property type="entry name" value="CarbesteraseB"/>
</dbReference>
<dbReference type="Proteomes" id="UP000887578">
    <property type="component" value="Unplaced"/>
</dbReference>
<dbReference type="InterPro" id="IPR029058">
    <property type="entry name" value="AB_hydrolase_fold"/>
</dbReference>
<feature type="transmembrane region" description="Helical" evidence="5">
    <location>
        <begin position="423"/>
        <end position="446"/>
    </location>
</feature>